<reference evidence="3 4" key="1">
    <citation type="submission" date="2019-12" db="EMBL/GenBank/DDBJ databases">
        <title>Microbes associate with the intestines of laboratory mice.</title>
        <authorList>
            <person name="Navarre W."/>
            <person name="Wong E."/>
        </authorList>
    </citation>
    <scope>NUCLEOTIDE SEQUENCE [LARGE SCALE GENOMIC DNA]</scope>
    <source>
        <strain evidence="3 4">NM51_B2-22</strain>
    </source>
</reference>
<dbReference type="GO" id="GO:0008289">
    <property type="term" value="F:lipid binding"/>
    <property type="evidence" value="ECO:0007669"/>
    <property type="project" value="UniProtKB-KW"/>
</dbReference>
<comment type="function">
    <text evidence="1">May bind long-chain fatty acids, such as palmitate, and may play a role in lipid transport or fatty acid metabolism.</text>
</comment>
<dbReference type="InterPro" id="IPR043168">
    <property type="entry name" value="DegV_C"/>
</dbReference>
<dbReference type="AlphaFoldDB" id="A0A7X3G9U4"/>
<dbReference type="InterPro" id="IPR050270">
    <property type="entry name" value="DegV_domain_contain"/>
</dbReference>
<dbReference type="RefSeq" id="WP_160332673.1">
    <property type="nucleotide sequence ID" value="NZ_WSRS01000028.1"/>
</dbReference>
<dbReference type="PANTHER" id="PTHR33434:SF2">
    <property type="entry name" value="FATTY ACID-BINDING PROTEIN TM_1468"/>
    <property type="match status" value="1"/>
</dbReference>
<sequence length="281" mass="30616">MKVAVITDASAYLSDGVDAKNLFVLDIPVLIDGESYLEGKNLTAEEFYEKMAASKELPKTSQPSLAELELLLQKLESEEYTHVIGLFLSSGISGFYQNIQFLKEEFPNLELAFPDTKITSAPLGFMVQTALEAAEAGDDFSVILEKIQHQVEGVQAYILVDDLNHLVKGGRLSNGAALLGSLLSIKPILYFTDEGKIEVYDKVRTEKKAMKRLCDLISEQVQGGDYYVAVIHANCEEKALQLRTLLQEAGVTGELPLVTFGSVIGTHLGAGSVAVGFLPRV</sequence>
<evidence type="ECO:0000256" key="2">
    <source>
        <dbReference type="ARBA" id="ARBA00023121"/>
    </source>
</evidence>
<protein>
    <submittedName>
        <fullName evidence="3">DegV family EDD domain-containing protein</fullName>
    </submittedName>
</protein>
<dbReference type="SUPFAM" id="SSF82549">
    <property type="entry name" value="DAK1/DegV-like"/>
    <property type="match status" value="1"/>
</dbReference>
<dbReference type="EMBL" id="WSRS01000028">
    <property type="protein sequence ID" value="MVX58849.1"/>
    <property type="molecule type" value="Genomic_DNA"/>
</dbReference>
<dbReference type="Pfam" id="PF02645">
    <property type="entry name" value="DegV"/>
    <property type="match status" value="1"/>
</dbReference>
<keyword evidence="2" id="KW-0446">Lipid-binding</keyword>
<accession>A0A7X3G9U4</accession>
<proteinExistence type="predicted"/>
<gene>
    <name evidence="3" type="ORF">E5983_04200</name>
</gene>
<name>A0A7X3G9U4_9STRE</name>
<evidence type="ECO:0000256" key="1">
    <source>
        <dbReference type="ARBA" id="ARBA00003238"/>
    </source>
</evidence>
<dbReference type="PROSITE" id="PS51482">
    <property type="entry name" value="DEGV"/>
    <property type="match status" value="1"/>
</dbReference>
<evidence type="ECO:0000313" key="3">
    <source>
        <dbReference type="EMBL" id="MVX58849.1"/>
    </source>
</evidence>
<dbReference type="PANTHER" id="PTHR33434">
    <property type="entry name" value="DEGV DOMAIN-CONTAINING PROTEIN DR_1986-RELATED"/>
    <property type="match status" value="1"/>
</dbReference>
<dbReference type="Gene3D" id="3.40.50.10170">
    <property type="match status" value="1"/>
</dbReference>
<dbReference type="NCBIfam" id="TIGR00762">
    <property type="entry name" value="DegV"/>
    <property type="match status" value="1"/>
</dbReference>
<organism evidence="3 4">
    <name type="scientific">Streptococcus danieliae</name>
    <dbReference type="NCBI Taxonomy" id="747656"/>
    <lineage>
        <taxon>Bacteria</taxon>
        <taxon>Bacillati</taxon>
        <taxon>Bacillota</taxon>
        <taxon>Bacilli</taxon>
        <taxon>Lactobacillales</taxon>
        <taxon>Streptococcaceae</taxon>
        <taxon>Streptococcus</taxon>
    </lineage>
</organism>
<dbReference type="Gene3D" id="3.30.1180.10">
    <property type="match status" value="1"/>
</dbReference>
<evidence type="ECO:0000313" key="4">
    <source>
        <dbReference type="Proteomes" id="UP000461595"/>
    </source>
</evidence>
<dbReference type="InterPro" id="IPR003797">
    <property type="entry name" value="DegV"/>
</dbReference>
<dbReference type="Proteomes" id="UP000461595">
    <property type="component" value="Unassembled WGS sequence"/>
</dbReference>
<comment type="caution">
    <text evidence="3">The sequence shown here is derived from an EMBL/GenBank/DDBJ whole genome shotgun (WGS) entry which is preliminary data.</text>
</comment>
<dbReference type="OrthoDB" id="9775494at2"/>